<dbReference type="Gene3D" id="3.20.20.70">
    <property type="entry name" value="Aldolase class I"/>
    <property type="match status" value="1"/>
</dbReference>
<dbReference type="InterPro" id="IPR036112">
    <property type="entry name" value="ComA_synth_sf"/>
</dbReference>
<dbReference type="AlphaFoldDB" id="A0A3B0RPY8"/>
<dbReference type="PANTHER" id="PTHR48413">
    <property type="match status" value="1"/>
</dbReference>
<dbReference type="InterPro" id="IPR013785">
    <property type="entry name" value="Aldolase_TIM"/>
</dbReference>
<reference evidence="2" key="1">
    <citation type="submission" date="2018-06" db="EMBL/GenBank/DDBJ databases">
        <authorList>
            <person name="Zhirakovskaya E."/>
        </authorList>
    </citation>
    <scope>NUCLEOTIDE SEQUENCE</scope>
</reference>
<dbReference type="InterPro" id="IPR003830">
    <property type="entry name" value="ComA_synth"/>
</dbReference>
<dbReference type="Pfam" id="PF02679">
    <property type="entry name" value="ComA"/>
    <property type="match status" value="1"/>
</dbReference>
<dbReference type="PANTHER" id="PTHR48413:SF1">
    <property type="entry name" value="PROTEIN HEAT-STRESS-ASSOCIATED 32"/>
    <property type="match status" value="1"/>
</dbReference>
<evidence type="ECO:0008006" key="3">
    <source>
        <dbReference type="Google" id="ProtNLM"/>
    </source>
</evidence>
<gene>
    <name evidence="2" type="ORF">MNBD_ALPHA08-2199</name>
</gene>
<evidence type="ECO:0000256" key="1">
    <source>
        <dbReference type="ARBA" id="ARBA00010424"/>
    </source>
</evidence>
<sequence length="271" mass="30092">MSTSTSDKHEPFSLVDLPIERSRNKPRNQGHTMMIDWGVPLERQRDILEMASRYIDLAKIAVGTSRIYDESYLKSKLALYKEYQVRPFLGGQFQEYVFAKMGIQALRPFLEEALRLGFEVVEISDNCIPLSDEERDEQIRMAVDVGLTVLGEVGSKSERSSADLLISQARQAFDAGAELVLVEGAELIENGEVNSQMLGAFKQGLDMTKVMIELPGPWVSGTSVSEIHDLKKTLIRQFGADVNIANIMPDDIIETEALRCGLGVVGPQLGN</sequence>
<organism evidence="2">
    <name type="scientific">hydrothermal vent metagenome</name>
    <dbReference type="NCBI Taxonomy" id="652676"/>
    <lineage>
        <taxon>unclassified sequences</taxon>
        <taxon>metagenomes</taxon>
        <taxon>ecological metagenomes</taxon>
    </lineage>
</organism>
<protein>
    <recommendedName>
        <fullName evidence="3">Phosphosulfolactate synthase</fullName>
    </recommendedName>
</protein>
<proteinExistence type="inferred from homology"/>
<dbReference type="SUPFAM" id="SSF102110">
    <property type="entry name" value="(2r)-phospho-3-sulfolactate synthase ComA"/>
    <property type="match status" value="1"/>
</dbReference>
<dbReference type="EMBL" id="UOEC01000008">
    <property type="protein sequence ID" value="VAV86573.1"/>
    <property type="molecule type" value="Genomic_DNA"/>
</dbReference>
<name>A0A3B0RPY8_9ZZZZ</name>
<accession>A0A3B0RPY8</accession>
<evidence type="ECO:0000313" key="2">
    <source>
        <dbReference type="EMBL" id="VAV86573.1"/>
    </source>
</evidence>
<comment type="similarity">
    <text evidence="1">Belongs to the phosphosulfolactate synthase family.</text>
</comment>